<evidence type="ECO:0000256" key="2">
    <source>
        <dbReference type="ARBA" id="ARBA00004496"/>
    </source>
</evidence>
<dbReference type="PANTHER" id="PTHR47861:SF3">
    <property type="entry name" value="FKBP-TYPE PEPTIDYL-PROLYL CIS-TRANS ISOMERASE SLYD"/>
    <property type="match status" value="1"/>
</dbReference>
<dbReference type="AlphaFoldDB" id="A0A9D1PY49"/>
<comment type="function">
    <text evidence="8">Also involved in hydrogenase metallocenter assembly, probably by participating in the nickel insertion step. This function in hydrogenase biosynthesis requires chaperone activity and the presence of the metal-binding domain, but not PPIase activity.</text>
</comment>
<keyword evidence="4" id="KW-0963">Cytoplasm</keyword>
<dbReference type="Proteomes" id="UP000886752">
    <property type="component" value="Unassembled WGS sequence"/>
</dbReference>
<reference evidence="12" key="1">
    <citation type="journal article" date="2021" name="PeerJ">
        <title>Extensive microbial diversity within the chicken gut microbiome revealed by metagenomics and culture.</title>
        <authorList>
            <person name="Gilroy R."/>
            <person name="Ravi A."/>
            <person name="Getino M."/>
            <person name="Pursley I."/>
            <person name="Horton D.L."/>
            <person name="Alikhan N.F."/>
            <person name="Baker D."/>
            <person name="Gharbi K."/>
            <person name="Hall N."/>
            <person name="Watson M."/>
            <person name="Adriaenssens E.M."/>
            <person name="Foster-Nyarko E."/>
            <person name="Jarju S."/>
            <person name="Secka A."/>
            <person name="Antonio M."/>
            <person name="Oren A."/>
            <person name="Chaudhuri R.R."/>
            <person name="La Ragione R."/>
            <person name="Hildebrand F."/>
            <person name="Pallen M.J."/>
        </authorList>
    </citation>
    <scope>NUCLEOTIDE SEQUENCE</scope>
    <source>
        <strain evidence="12">ChiHecec2B26-446</strain>
    </source>
</reference>
<dbReference type="EC" id="5.2.1.8" evidence="10"/>
<evidence type="ECO:0000256" key="10">
    <source>
        <dbReference type="RuleBase" id="RU003915"/>
    </source>
</evidence>
<evidence type="ECO:0000256" key="6">
    <source>
        <dbReference type="ARBA" id="ARBA00023186"/>
    </source>
</evidence>
<evidence type="ECO:0000256" key="7">
    <source>
        <dbReference type="ARBA" id="ARBA00023235"/>
    </source>
</evidence>
<dbReference type="GO" id="GO:0003755">
    <property type="term" value="F:peptidyl-prolyl cis-trans isomerase activity"/>
    <property type="evidence" value="ECO:0007669"/>
    <property type="project" value="UniProtKB-UniRule"/>
</dbReference>
<keyword evidence="5 9" id="KW-0697">Rotamase</keyword>
<evidence type="ECO:0000256" key="3">
    <source>
        <dbReference type="ARBA" id="ARBA00006577"/>
    </source>
</evidence>
<evidence type="ECO:0000256" key="4">
    <source>
        <dbReference type="ARBA" id="ARBA00022490"/>
    </source>
</evidence>
<sequence length="142" mass="15574">MGIENGDTVKVHYTGTFPDGREFDSSRNSGREPLEFTVGQGRMIPGFEEAVLGHEVGDRFVVTLPCEKAYGAVDPKLFFTVAREQVPPSIPQEVGTKIELSNEHGTMYAVISEVTDTEITLDANHELAGKDLCFDIEIVQVS</sequence>
<evidence type="ECO:0000256" key="5">
    <source>
        <dbReference type="ARBA" id="ARBA00023110"/>
    </source>
</evidence>
<evidence type="ECO:0000259" key="11">
    <source>
        <dbReference type="PROSITE" id="PS50059"/>
    </source>
</evidence>
<gene>
    <name evidence="12" type="ORF">H9894_06125</name>
</gene>
<dbReference type="Gene3D" id="3.10.50.40">
    <property type="match status" value="1"/>
</dbReference>
<dbReference type="GO" id="GO:0005737">
    <property type="term" value="C:cytoplasm"/>
    <property type="evidence" value="ECO:0007669"/>
    <property type="project" value="UniProtKB-SubCell"/>
</dbReference>
<dbReference type="PROSITE" id="PS50059">
    <property type="entry name" value="FKBP_PPIASE"/>
    <property type="match status" value="1"/>
</dbReference>
<organism evidence="12 13">
    <name type="scientific">Candidatus Desulfovibrio intestinipullorum</name>
    <dbReference type="NCBI Taxonomy" id="2838536"/>
    <lineage>
        <taxon>Bacteria</taxon>
        <taxon>Pseudomonadati</taxon>
        <taxon>Thermodesulfobacteriota</taxon>
        <taxon>Desulfovibrionia</taxon>
        <taxon>Desulfovibrionales</taxon>
        <taxon>Desulfovibrionaceae</taxon>
        <taxon>Desulfovibrio</taxon>
    </lineage>
</organism>
<dbReference type="Pfam" id="PF00254">
    <property type="entry name" value="FKBP_C"/>
    <property type="match status" value="1"/>
</dbReference>
<accession>A0A9D1PY49</accession>
<comment type="similarity">
    <text evidence="3 10">Belongs to the FKBP-type PPIase family.</text>
</comment>
<protein>
    <recommendedName>
        <fullName evidence="10">Peptidyl-prolyl cis-trans isomerase</fullName>
        <ecNumber evidence="10">5.2.1.8</ecNumber>
    </recommendedName>
</protein>
<dbReference type="InterPro" id="IPR001179">
    <property type="entry name" value="PPIase_FKBP_dom"/>
</dbReference>
<dbReference type="PANTHER" id="PTHR47861">
    <property type="entry name" value="FKBP-TYPE PEPTIDYL-PROLYL CIS-TRANS ISOMERASE SLYD"/>
    <property type="match status" value="1"/>
</dbReference>
<evidence type="ECO:0000256" key="9">
    <source>
        <dbReference type="PROSITE-ProRule" id="PRU00277"/>
    </source>
</evidence>
<evidence type="ECO:0000256" key="1">
    <source>
        <dbReference type="ARBA" id="ARBA00000971"/>
    </source>
</evidence>
<comment type="catalytic activity">
    <reaction evidence="1 9 10">
        <text>[protein]-peptidylproline (omega=180) = [protein]-peptidylproline (omega=0)</text>
        <dbReference type="Rhea" id="RHEA:16237"/>
        <dbReference type="Rhea" id="RHEA-COMP:10747"/>
        <dbReference type="Rhea" id="RHEA-COMP:10748"/>
        <dbReference type="ChEBI" id="CHEBI:83833"/>
        <dbReference type="ChEBI" id="CHEBI:83834"/>
        <dbReference type="EC" id="5.2.1.8"/>
    </reaction>
</comment>
<dbReference type="SUPFAM" id="SSF54534">
    <property type="entry name" value="FKBP-like"/>
    <property type="match status" value="1"/>
</dbReference>
<comment type="caution">
    <text evidence="12">The sequence shown here is derived from an EMBL/GenBank/DDBJ whole genome shotgun (WGS) entry which is preliminary data.</text>
</comment>
<reference evidence="12" key="2">
    <citation type="submission" date="2021-04" db="EMBL/GenBank/DDBJ databases">
        <authorList>
            <person name="Gilroy R."/>
        </authorList>
    </citation>
    <scope>NUCLEOTIDE SEQUENCE</scope>
    <source>
        <strain evidence="12">ChiHecec2B26-446</strain>
    </source>
</reference>
<evidence type="ECO:0000313" key="13">
    <source>
        <dbReference type="Proteomes" id="UP000886752"/>
    </source>
</evidence>
<dbReference type="GO" id="GO:0042026">
    <property type="term" value="P:protein refolding"/>
    <property type="evidence" value="ECO:0007669"/>
    <property type="project" value="UniProtKB-ARBA"/>
</dbReference>
<name>A0A9D1PY49_9BACT</name>
<feature type="domain" description="PPIase FKBP-type" evidence="11">
    <location>
        <begin position="6"/>
        <end position="89"/>
    </location>
</feature>
<evidence type="ECO:0000256" key="8">
    <source>
        <dbReference type="ARBA" id="ARBA00037071"/>
    </source>
</evidence>
<keyword evidence="6" id="KW-0143">Chaperone</keyword>
<comment type="subcellular location">
    <subcellularLocation>
        <location evidence="2">Cytoplasm</location>
    </subcellularLocation>
</comment>
<proteinExistence type="inferred from homology"/>
<dbReference type="InterPro" id="IPR046357">
    <property type="entry name" value="PPIase_dom_sf"/>
</dbReference>
<dbReference type="EMBL" id="DXHV01000060">
    <property type="protein sequence ID" value="HIW00752.1"/>
    <property type="molecule type" value="Genomic_DNA"/>
</dbReference>
<evidence type="ECO:0000313" key="12">
    <source>
        <dbReference type="EMBL" id="HIW00752.1"/>
    </source>
</evidence>
<keyword evidence="7 9" id="KW-0413">Isomerase</keyword>